<proteinExistence type="inferred from homology"/>
<dbReference type="EC" id="2.4.1.186" evidence="2"/>
<feature type="compositionally biased region" description="Basic and acidic residues" evidence="3">
    <location>
        <begin position="986"/>
        <end position="996"/>
    </location>
</feature>
<reference evidence="4 5" key="1">
    <citation type="journal article" date="2015" name="Genome Biol. Evol.">
        <title>The genome of winter moth (Operophtera brumata) provides a genomic perspective on sexual dimorphism and phenology.</title>
        <authorList>
            <person name="Derks M.F."/>
            <person name="Smit S."/>
            <person name="Salis L."/>
            <person name="Schijlen E."/>
            <person name="Bossers A."/>
            <person name="Mateman C."/>
            <person name="Pijl A.S."/>
            <person name="de Ridder D."/>
            <person name="Groenen M.A."/>
            <person name="Visser M.E."/>
            <person name="Megens H.J."/>
        </authorList>
    </citation>
    <scope>NUCLEOTIDE SEQUENCE [LARGE SCALE GENOMIC DNA]</scope>
    <source>
        <strain evidence="4">WM2013NL</strain>
        <tissue evidence="4">Head and thorax</tissue>
    </source>
</reference>
<dbReference type="InterPro" id="IPR029044">
    <property type="entry name" value="Nucleotide-diphossugar_trans"/>
</dbReference>
<dbReference type="CDD" id="cd02537">
    <property type="entry name" value="GT8_Glycogenin"/>
    <property type="match status" value="1"/>
</dbReference>
<sequence>DVVTVDVLDSGDAAHLALLQRPELGITFTKIHCWNLTQQVIESNGSYPAFDKNSIFVLLHVESMLYVHVLYVVQNCDELFERDELSAAPDVGWPDCFNSGVFVFKPSAETFSRLIAFAQERGSFDGGDQGLLNSFFSDWARGDISKHLPFLYNTGATVLSSFGQDLKIIHFIGAAKPWLQHFNFESRTVDAPDHIRGLLQLWWDIFVGQVHSQLDATMVEVEEPPETPPPVLPPHDINQHFHYQPVIDPESEFSWHRPEAQATDEFLERNVEVTDIHDPWEIYRGNIPPMSDHHTEAVVENREDIRQYAWDYQHQAKIAYEHRIRDDFQTTHTQTHHSYQDSEKHSHNPQHDYNQPSSSYHDQPSHHGQWHHDSSDNFHPDDNHQHQSFHTQNQDQPRQHSDNSEEYHKDSFSYHAEPTYHSDGVSKTHFTYQEVDTQLHNYEVPIQNNVKVSHVHVQPKTKKRRPRSHRIDLGTELETNGLVNGDVYESDSDYFEDIIPRHPYDGFYLRHQATIDARGRKVCTHEIPPTPSPTPSPPESPSPEDYDTAEEISPCDTEHHSGVAGNLARVVAGGPHEALDDLTRRQGWEAGNIDYMGADSFDKIWAKISQTLTQPRSSPSPPKESPPREIPVQAGEVAKEVVSEPIEVAKEALPVAAPPPVVTTAPDTPKAPKPAPVSEPTPALVPEPTPAPVSEPTPAPVPVSEPVPAPVSELVAVEAPVEEPKKTETAAPAAPKSEQSTPSTPVKAVVAPVVTPEKVVLPSCPVATDGILVATDSPPLANTPSKEEAPAVPAAKFASILRGTLVIRLGSMHEENLEDSSQVSPSRFRDNIDKLWDTLRIPVSRRVTYRGGSARDAALIDQVKPYHTWAQRNAEERRKVGRLQLSPPSVADPLPTPDSEAEDAASLAHAIIASELRSVQTPTVTAPSTPAAPASPFTLKEGLTVEEPQVPTPPVGAVSLAQIGVKPKEKPTTAAQLESSIAAVTDKPEVPKDAPKKKIIRKVVKKDKDAAAAGADAPVPPPRKKEKKPKEN</sequence>
<accession>A0A0L7LRS7</accession>
<name>A0A0L7LRS7_OPEBR</name>
<dbReference type="Pfam" id="PF01501">
    <property type="entry name" value="Glyco_transf_8"/>
    <property type="match status" value="1"/>
</dbReference>
<protein>
    <recommendedName>
        <fullName evidence="2">glycogenin glucosyltransferase</fullName>
        <ecNumber evidence="2">2.4.1.186</ecNumber>
    </recommendedName>
</protein>
<feature type="compositionally biased region" description="Pro residues" evidence="3">
    <location>
        <begin position="528"/>
        <end position="541"/>
    </location>
</feature>
<dbReference type="Proteomes" id="UP000037510">
    <property type="component" value="Unassembled WGS sequence"/>
</dbReference>
<dbReference type="Gene3D" id="3.90.550.10">
    <property type="entry name" value="Spore Coat Polysaccharide Biosynthesis Protein SpsA, Chain A"/>
    <property type="match status" value="1"/>
</dbReference>
<dbReference type="PANTHER" id="PTHR11183">
    <property type="entry name" value="GLYCOGENIN SUBFAMILY MEMBER"/>
    <property type="match status" value="1"/>
</dbReference>
<feature type="compositionally biased region" description="Basic and acidic residues" evidence="3">
    <location>
        <begin position="338"/>
        <end position="350"/>
    </location>
</feature>
<dbReference type="SUPFAM" id="SSF53448">
    <property type="entry name" value="Nucleotide-diphospho-sugar transferases"/>
    <property type="match status" value="1"/>
</dbReference>
<evidence type="ECO:0000256" key="2">
    <source>
        <dbReference type="ARBA" id="ARBA00038934"/>
    </source>
</evidence>
<dbReference type="InterPro" id="IPR002495">
    <property type="entry name" value="Glyco_trans_8"/>
</dbReference>
<evidence type="ECO:0000256" key="3">
    <source>
        <dbReference type="SAM" id="MobiDB-lite"/>
    </source>
</evidence>
<organism evidence="4 5">
    <name type="scientific">Operophtera brumata</name>
    <name type="common">Winter moth</name>
    <name type="synonym">Phalaena brumata</name>
    <dbReference type="NCBI Taxonomy" id="104452"/>
    <lineage>
        <taxon>Eukaryota</taxon>
        <taxon>Metazoa</taxon>
        <taxon>Ecdysozoa</taxon>
        <taxon>Arthropoda</taxon>
        <taxon>Hexapoda</taxon>
        <taxon>Insecta</taxon>
        <taxon>Pterygota</taxon>
        <taxon>Neoptera</taxon>
        <taxon>Endopterygota</taxon>
        <taxon>Lepidoptera</taxon>
        <taxon>Glossata</taxon>
        <taxon>Ditrysia</taxon>
        <taxon>Geometroidea</taxon>
        <taxon>Geometridae</taxon>
        <taxon>Larentiinae</taxon>
        <taxon>Operophtera</taxon>
    </lineage>
</organism>
<evidence type="ECO:0000256" key="1">
    <source>
        <dbReference type="ARBA" id="ARBA00038162"/>
    </source>
</evidence>
<feature type="non-terminal residue" evidence="4">
    <location>
        <position position="1032"/>
    </location>
</feature>
<dbReference type="AlphaFoldDB" id="A0A0L7LRS7"/>
<feature type="region of interest" description="Disordered" evidence="3">
    <location>
        <begin position="719"/>
        <end position="746"/>
    </location>
</feature>
<gene>
    <name evidence="4" type="ORF">OBRU01_02873</name>
</gene>
<dbReference type="GO" id="GO:0008466">
    <property type="term" value="F:glycogenin glucosyltransferase activity"/>
    <property type="evidence" value="ECO:0007669"/>
    <property type="project" value="UniProtKB-EC"/>
</dbReference>
<feature type="compositionally biased region" description="Polar residues" evidence="3">
    <location>
        <begin position="386"/>
        <end position="396"/>
    </location>
</feature>
<feature type="region of interest" description="Disordered" evidence="3">
    <location>
        <begin position="986"/>
        <end position="1032"/>
    </location>
</feature>
<feature type="region of interest" description="Disordered" evidence="3">
    <location>
        <begin position="876"/>
        <end position="904"/>
    </location>
</feature>
<feature type="compositionally biased region" description="Basic residues" evidence="3">
    <location>
        <begin position="1022"/>
        <end position="1032"/>
    </location>
</feature>
<dbReference type="EMBL" id="JTDY01000231">
    <property type="protein sequence ID" value="KOB78165.1"/>
    <property type="molecule type" value="Genomic_DNA"/>
</dbReference>
<dbReference type="GO" id="GO:0005978">
    <property type="term" value="P:glycogen biosynthetic process"/>
    <property type="evidence" value="ECO:0007669"/>
    <property type="project" value="UniProtKB-ARBA"/>
</dbReference>
<feature type="compositionally biased region" description="Pro residues" evidence="3">
    <location>
        <begin position="669"/>
        <end position="705"/>
    </location>
</feature>
<feature type="non-terminal residue" evidence="4">
    <location>
        <position position="1"/>
    </location>
</feature>
<dbReference type="STRING" id="104452.A0A0L7LRS7"/>
<keyword evidence="5" id="KW-1185">Reference proteome</keyword>
<comment type="similarity">
    <text evidence="1">Belongs to the glycosyltransferase 8 family. Glycogenin subfamily.</text>
</comment>
<feature type="region of interest" description="Disordered" evidence="3">
    <location>
        <begin position="653"/>
        <end position="705"/>
    </location>
</feature>
<feature type="region of interest" description="Disordered" evidence="3">
    <location>
        <begin position="330"/>
        <end position="408"/>
    </location>
</feature>
<feature type="compositionally biased region" description="Basic and acidic residues" evidence="3">
    <location>
        <begin position="397"/>
        <end position="408"/>
    </location>
</feature>
<evidence type="ECO:0000313" key="5">
    <source>
        <dbReference type="Proteomes" id="UP000037510"/>
    </source>
</evidence>
<feature type="compositionally biased region" description="Basic and acidic residues" evidence="3">
    <location>
        <begin position="370"/>
        <end position="385"/>
    </location>
</feature>
<dbReference type="InterPro" id="IPR050587">
    <property type="entry name" value="GNT1/Glycosyltrans_8"/>
</dbReference>
<comment type="caution">
    <text evidence="4">The sequence shown here is derived from an EMBL/GenBank/DDBJ whole genome shotgun (WGS) entry which is preliminary data.</text>
</comment>
<evidence type="ECO:0000313" key="4">
    <source>
        <dbReference type="EMBL" id="KOB78165.1"/>
    </source>
</evidence>
<feature type="compositionally biased region" description="Polar residues" evidence="3">
    <location>
        <begin position="351"/>
        <end position="362"/>
    </location>
</feature>
<feature type="region of interest" description="Disordered" evidence="3">
    <location>
        <begin position="612"/>
        <end position="637"/>
    </location>
</feature>
<feature type="region of interest" description="Disordered" evidence="3">
    <location>
        <begin position="523"/>
        <end position="561"/>
    </location>
</feature>